<dbReference type="InterPro" id="IPR002073">
    <property type="entry name" value="PDEase_catalytic_dom"/>
</dbReference>
<evidence type="ECO:0000313" key="13">
    <source>
        <dbReference type="Ensembl" id="ENSHCOP00000025627.1"/>
    </source>
</evidence>
<dbReference type="Proteomes" id="UP000264820">
    <property type="component" value="Unplaced"/>
</dbReference>
<evidence type="ECO:0000313" key="14">
    <source>
        <dbReference type="Proteomes" id="UP000264820"/>
    </source>
</evidence>
<dbReference type="InterPro" id="IPR040844">
    <property type="entry name" value="PDE4_UCR"/>
</dbReference>
<proteinExistence type="inferred from homology"/>
<comment type="catalytic activity">
    <reaction evidence="6">
        <text>3',5'-cyclic AMP + H2O = AMP + H(+)</text>
        <dbReference type="Rhea" id="RHEA:25277"/>
        <dbReference type="ChEBI" id="CHEBI:15377"/>
        <dbReference type="ChEBI" id="CHEBI:15378"/>
        <dbReference type="ChEBI" id="CHEBI:58165"/>
        <dbReference type="ChEBI" id="CHEBI:456215"/>
        <dbReference type="EC" id="3.1.4.53"/>
    </reaction>
    <physiologicalReaction direction="left-to-right" evidence="6">
        <dbReference type="Rhea" id="RHEA:25278"/>
    </physiologicalReaction>
</comment>
<feature type="binding site" evidence="9">
    <location>
        <position position="355"/>
    </location>
    <ligand>
        <name>Zn(2+)</name>
        <dbReference type="ChEBI" id="CHEBI:29105"/>
        <label>1</label>
    </ligand>
</feature>
<dbReference type="PROSITE" id="PS51845">
    <property type="entry name" value="PDEASE_I_2"/>
    <property type="match status" value="1"/>
</dbReference>
<feature type="binding site" evidence="8">
    <location>
        <position position="355"/>
    </location>
    <ligand>
        <name>AMP</name>
        <dbReference type="ChEBI" id="CHEBI:456215"/>
    </ligand>
</feature>
<feature type="binding site" evidence="9">
    <location>
        <position position="472"/>
    </location>
    <ligand>
        <name>Zn(2+)</name>
        <dbReference type="ChEBI" id="CHEBI:29105"/>
        <label>1</label>
    </ligand>
</feature>
<evidence type="ECO:0000256" key="6">
    <source>
        <dbReference type="ARBA" id="ARBA00033681"/>
    </source>
</evidence>
<dbReference type="Gene3D" id="1.10.1300.10">
    <property type="entry name" value="3'5'-cyclic nucleotide phosphodiesterase, catalytic domain"/>
    <property type="match status" value="1"/>
</dbReference>
<evidence type="ECO:0000259" key="12">
    <source>
        <dbReference type="PROSITE" id="PS51845"/>
    </source>
</evidence>
<comment type="cofactor">
    <cofactor evidence="10">
        <name>a divalent metal cation</name>
        <dbReference type="ChEBI" id="CHEBI:60240"/>
    </cofactor>
    <text evidence="10">Binds 2 divalent metal cations per subunit. Site 1 may preferentially bind zinc ions, while site 2 has a preference for magnesium and/or manganese ions.</text>
</comment>
<dbReference type="SMART" id="SM00471">
    <property type="entry name" value="HDc"/>
    <property type="match status" value="1"/>
</dbReference>
<dbReference type="CDD" id="cd00077">
    <property type="entry name" value="HDc"/>
    <property type="match status" value="1"/>
</dbReference>
<protein>
    <recommendedName>
        <fullName evidence="10">Phosphodiesterase</fullName>
        <ecNumber evidence="10">3.1.4.-</ecNumber>
    </recommendedName>
</protein>
<feature type="compositionally biased region" description="Polar residues" evidence="11">
    <location>
        <begin position="58"/>
        <end position="71"/>
    </location>
</feature>
<dbReference type="InterPro" id="IPR036971">
    <property type="entry name" value="PDEase_catalytic_dom_sf"/>
</dbReference>
<feature type="compositionally biased region" description="Basic and acidic residues" evidence="11">
    <location>
        <begin position="44"/>
        <end position="55"/>
    </location>
</feature>
<dbReference type="GeneTree" id="ENSGT00940000159788"/>
<evidence type="ECO:0000256" key="9">
    <source>
        <dbReference type="PIRSR" id="PIRSR623088-3"/>
    </source>
</evidence>
<dbReference type="GO" id="GO:0006198">
    <property type="term" value="P:cAMP catabolic process"/>
    <property type="evidence" value="ECO:0007669"/>
    <property type="project" value="UniProtKB-UniPathway"/>
</dbReference>
<dbReference type="SUPFAM" id="SSF109604">
    <property type="entry name" value="HD-domain/PDEase-like"/>
    <property type="match status" value="1"/>
</dbReference>
<evidence type="ECO:0000256" key="1">
    <source>
        <dbReference type="ARBA" id="ARBA00004703"/>
    </source>
</evidence>
<evidence type="ECO:0000256" key="4">
    <source>
        <dbReference type="ARBA" id="ARBA00022801"/>
    </source>
</evidence>
<dbReference type="Pfam" id="PF18100">
    <property type="entry name" value="PDE4_UCR"/>
    <property type="match status" value="1"/>
</dbReference>
<dbReference type="OMA" id="DDQSRGH"/>
<dbReference type="InterPro" id="IPR003607">
    <property type="entry name" value="HD/PDEase_dom"/>
</dbReference>
<evidence type="ECO:0000256" key="8">
    <source>
        <dbReference type="PIRSR" id="PIRSR623088-2"/>
    </source>
</evidence>
<keyword evidence="3 9" id="KW-0479">Metal-binding</keyword>
<dbReference type="EC" id="3.1.4.-" evidence="10"/>
<evidence type="ECO:0000256" key="5">
    <source>
        <dbReference type="ARBA" id="ARBA00023149"/>
    </source>
</evidence>
<evidence type="ECO:0000256" key="7">
    <source>
        <dbReference type="PIRSR" id="PIRSR623088-1"/>
    </source>
</evidence>
<dbReference type="Ensembl" id="ENSHCOT00000027090.1">
    <property type="protein sequence ID" value="ENSHCOP00000025627.1"/>
    <property type="gene ID" value="ENSHCOG00000015939.1"/>
</dbReference>
<dbReference type="AlphaFoldDB" id="A0A3Q2Z2C0"/>
<organism evidence="13 14">
    <name type="scientific">Hippocampus comes</name>
    <name type="common">Tiger tail seahorse</name>
    <dbReference type="NCBI Taxonomy" id="109280"/>
    <lineage>
        <taxon>Eukaryota</taxon>
        <taxon>Metazoa</taxon>
        <taxon>Chordata</taxon>
        <taxon>Craniata</taxon>
        <taxon>Vertebrata</taxon>
        <taxon>Euteleostomi</taxon>
        <taxon>Actinopterygii</taxon>
        <taxon>Neopterygii</taxon>
        <taxon>Teleostei</taxon>
        <taxon>Neoteleostei</taxon>
        <taxon>Acanthomorphata</taxon>
        <taxon>Syngnathiaria</taxon>
        <taxon>Syngnathiformes</taxon>
        <taxon>Syngnathoidei</taxon>
        <taxon>Syngnathidae</taxon>
        <taxon>Hippocampus</taxon>
    </lineage>
</organism>
<keyword evidence="14" id="KW-1185">Reference proteome</keyword>
<dbReference type="PRINTS" id="PR00387">
    <property type="entry name" value="PDIESTERASE1"/>
</dbReference>
<dbReference type="GO" id="GO:0046872">
    <property type="term" value="F:metal ion binding"/>
    <property type="evidence" value="ECO:0007669"/>
    <property type="project" value="UniProtKB-KW"/>
</dbReference>
<feature type="compositionally biased region" description="Basic and acidic residues" evidence="11">
    <location>
        <begin position="664"/>
        <end position="675"/>
    </location>
</feature>
<dbReference type="InterPro" id="IPR023088">
    <property type="entry name" value="PDEase"/>
</dbReference>
<keyword evidence="5" id="KW-0114">cAMP</keyword>
<evidence type="ECO:0000256" key="11">
    <source>
        <dbReference type="SAM" id="MobiDB-lite"/>
    </source>
</evidence>
<dbReference type="FunFam" id="1.10.1300.10:FF:000001">
    <property type="entry name" value="Phosphodiesterase"/>
    <property type="match status" value="1"/>
</dbReference>
<evidence type="ECO:0000256" key="10">
    <source>
        <dbReference type="RuleBase" id="RU363067"/>
    </source>
</evidence>
<feature type="active site" description="Proton donor" evidence="7">
    <location>
        <position position="314"/>
    </location>
</feature>
<accession>A0A3Q2Z2C0</accession>
<dbReference type="PROSITE" id="PS00126">
    <property type="entry name" value="PDEASE_I_1"/>
    <property type="match status" value="1"/>
</dbReference>
<feature type="binding site" evidence="9">
    <location>
        <position position="354"/>
    </location>
    <ligand>
        <name>Zn(2+)</name>
        <dbReference type="ChEBI" id="CHEBI:29105"/>
        <label>1</label>
    </ligand>
</feature>
<dbReference type="STRING" id="109280.ENSHCOP00000025627"/>
<feature type="binding site" evidence="8">
    <location>
        <begin position="314"/>
        <end position="318"/>
    </location>
    <ligand>
        <name>AMP</name>
        <dbReference type="ChEBI" id="CHEBI:456215"/>
    </ligand>
</feature>
<feature type="compositionally biased region" description="Acidic residues" evidence="11">
    <location>
        <begin position="679"/>
        <end position="693"/>
    </location>
</feature>
<evidence type="ECO:0000256" key="2">
    <source>
        <dbReference type="ARBA" id="ARBA00009517"/>
    </source>
</evidence>
<feature type="binding site" evidence="9">
    <location>
        <position position="355"/>
    </location>
    <ligand>
        <name>Zn(2+)</name>
        <dbReference type="ChEBI" id="CHEBI:29105"/>
        <label>2</label>
    </ligand>
</feature>
<evidence type="ECO:0000256" key="3">
    <source>
        <dbReference type="ARBA" id="ARBA00022723"/>
    </source>
</evidence>
<feature type="binding site" evidence="9">
    <location>
        <position position="318"/>
    </location>
    <ligand>
        <name>Zn(2+)</name>
        <dbReference type="ChEBI" id="CHEBI:29105"/>
        <label>1</label>
    </ligand>
</feature>
<feature type="compositionally biased region" description="Acidic residues" evidence="11">
    <location>
        <begin position="623"/>
        <end position="663"/>
    </location>
</feature>
<feature type="binding site" evidence="8">
    <location>
        <position position="472"/>
    </location>
    <ligand>
        <name>AMP</name>
        <dbReference type="ChEBI" id="CHEBI:456215"/>
    </ligand>
</feature>
<keyword evidence="4 10" id="KW-0378">Hydrolase</keyword>
<dbReference type="GO" id="GO:0004115">
    <property type="term" value="F:3',5'-cyclic-AMP phosphodiesterase activity"/>
    <property type="evidence" value="ECO:0007669"/>
    <property type="project" value="UniProtKB-EC"/>
</dbReference>
<dbReference type="PANTHER" id="PTHR11347">
    <property type="entry name" value="CYCLIC NUCLEOTIDE PHOSPHODIESTERASE"/>
    <property type="match status" value="1"/>
</dbReference>
<feature type="binding site" evidence="8">
    <location>
        <position position="523"/>
    </location>
    <ligand>
        <name>AMP</name>
        <dbReference type="ChEBI" id="CHEBI:456215"/>
    </ligand>
</feature>
<comment type="pathway">
    <text evidence="1">Purine metabolism; 3',5'-cyclic AMP degradation; AMP from 3',5'-cyclic AMP: step 1/1.</text>
</comment>
<dbReference type="InterPro" id="IPR023174">
    <property type="entry name" value="PDEase_CS"/>
</dbReference>
<sequence length="693" mass="78733">NSNVNDLPSHLVFDSENGPSPGRSPMDSQASPGLVLHPSFPQSQRRESFLYRSDSDYDTSPKTMSRNSSINSEGHAEDMIVTPFAQVLASLRSVRSNFTILANVTTPTNKSVSCRLAPNNYAHPEETYQQMARETLEELDWCLDQLETIQTHRSVSEMASNKFKRMLNRELSHLSEMSRSGNQVSEYISTTFLDKQNEVEIPSPTLRERDKPMCHISGVKKLTHSSSLSNSTLPRFGVKTEHEDALARELNDLNKWGLNIFRVAEFSNNRPLSCIMFAIFQERDLLKTFRIPVDTFVTYVMTLEDHYHANVAYHNSLHAADVTQSTHVLLSTPALDAVFTDLEILAALFAAAIHDVDHPGVSNQFLINTNSELALMYNDESVLENHHLAVGFKLLHEDNCDIFQNLSKRQRQSLRKLVIDMVLATDMSKHMSLLADLKTMVETKKVTSSGVLLLDHYTDRIQVLRNMVHCADLSNPTKPLAVYRQWTERIMEEFFRQGDKERERGMEISPMCDKHTASVEKSQVGFIDYIVHPLWETWGDLVHPDAQDILDTLEDNRDWYQSTIPQSPSPPPVCQDKELNACVDKFQFELTLDDGSQVECNERDTAACPNHVAQDGDERAKDDDEEDVLAEEEEEENEDIIEEEEDDEEVAMEEEEQGEEPKDELETKSKGERLSDTSPVEEEEDSSSQADDT</sequence>
<reference evidence="13" key="2">
    <citation type="submission" date="2025-09" db="UniProtKB">
        <authorList>
            <consortium name="Ensembl"/>
        </authorList>
    </citation>
    <scope>IDENTIFICATION</scope>
</reference>
<feature type="domain" description="PDEase" evidence="12">
    <location>
        <begin position="238"/>
        <end position="567"/>
    </location>
</feature>
<feature type="region of interest" description="Disordered" evidence="11">
    <location>
        <begin position="608"/>
        <end position="693"/>
    </location>
</feature>
<comment type="similarity">
    <text evidence="2">Belongs to the cyclic nucleotide phosphodiesterase family. PDE4 subfamily.</text>
</comment>
<dbReference type="Pfam" id="PF00233">
    <property type="entry name" value="PDEase_I"/>
    <property type="match status" value="1"/>
</dbReference>
<dbReference type="UniPathway" id="UPA00762">
    <property type="reaction ID" value="UER00747"/>
</dbReference>
<feature type="region of interest" description="Disordered" evidence="11">
    <location>
        <begin position="1"/>
        <end position="71"/>
    </location>
</feature>
<dbReference type="GO" id="GO:0007165">
    <property type="term" value="P:signal transduction"/>
    <property type="evidence" value="ECO:0007669"/>
    <property type="project" value="InterPro"/>
</dbReference>
<reference evidence="13" key="1">
    <citation type="submission" date="2025-08" db="UniProtKB">
        <authorList>
            <consortium name="Ensembl"/>
        </authorList>
    </citation>
    <scope>IDENTIFICATION</scope>
</reference>
<name>A0A3Q2Z2C0_HIPCM</name>